<evidence type="ECO:0000256" key="5">
    <source>
        <dbReference type="ARBA" id="ARBA00022842"/>
    </source>
</evidence>
<evidence type="ECO:0000256" key="3">
    <source>
        <dbReference type="ARBA" id="ARBA00022679"/>
    </source>
</evidence>
<keyword evidence="4" id="KW-0479">Metal-binding</keyword>
<evidence type="ECO:0000256" key="2">
    <source>
        <dbReference type="ARBA" id="ARBA00010990"/>
    </source>
</evidence>
<dbReference type="PANTHER" id="PTHR12215:SF10">
    <property type="entry name" value="L-AMINOADIPATE-SEMIALDEHYDE DEHYDROGENASE-PHOSPHOPANTETHEINYL TRANSFERASE"/>
    <property type="match status" value="1"/>
</dbReference>
<gene>
    <name evidence="7" type="ORF">J7561_06575</name>
</gene>
<evidence type="ECO:0000256" key="4">
    <source>
        <dbReference type="ARBA" id="ARBA00022723"/>
    </source>
</evidence>
<dbReference type="AlphaFoldDB" id="A0AB35BYX9"/>
<dbReference type="Gene3D" id="3.90.470.20">
    <property type="entry name" value="4'-phosphopantetheinyl transferase domain"/>
    <property type="match status" value="1"/>
</dbReference>
<accession>A0AB35BYX9</accession>
<dbReference type="EMBL" id="JAGIBU010000004">
    <property type="protein sequence ID" value="MBS7824869.1"/>
    <property type="molecule type" value="Genomic_DNA"/>
</dbReference>
<protein>
    <submittedName>
        <fullName evidence="7">4'-phosphopantetheinyl transferase superfamily protein</fullName>
    </submittedName>
</protein>
<evidence type="ECO:0000256" key="1">
    <source>
        <dbReference type="ARBA" id="ARBA00001946"/>
    </source>
</evidence>
<reference evidence="7" key="1">
    <citation type="submission" date="2021-03" db="EMBL/GenBank/DDBJ databases">
        <title>Identification and antibiotic profiling of Wohlfahrtiimonas chitiniclastica, an underestimated human pathogen.</title>
        <authorList>
            <person name="Kopf A."/>
            <person name="Bunk B."/>
            <person name="Coldewey S."/>
            <person name="Gunzer F."/>
            <person name="Riedel T."/>
            <person name="Schroettner P."/>
        </authorList>
    </citation>
    <scope>NUCLEOTIDE SEQUENCE</scope>
    <source>
        <strain evidence="7">DSM 100917</strain>
    </source>
</reference>
<dbReference type="SUPFAM" id="SSF56214">
    <property type="entry name" value="4'-phosphopantetheinyl transferase"/>
    <property type="match status" value="2"/>
</dbReference>
<evidence type="ECO:0000313" key="7">
    <source>
        <dbReference type="EMBL" id="MBS7824869.1"/>
    </source>
</evidence>
<keyword evidence="5" id="KW-0460">Magnesium</keyword>
<name>A0AB35BYX9_9GAMM</name>
<dbReference type="GO" id="GO:0000287">
    <property type="term" value="F:magnesium ion binding"/>
    <property type="evidence" value="ECO:0007669"/>
    <property type="project" value="InterPro"/>
</dbReference>
<keyword evidence="3 7" id="KW-0808">Transferase</keyword>
<dbReference type="Proteomes" id="UP000680020">
    <property type="component" value="Unassembled WGS sequence"/>
</dbReference>
<proteinExistence type="inferred from homology"/>
<comment type="similarity">
    <text evidence="2">Belongs to the P-Pant transferase superfamily. Gsp/Sfp/HetI/AcpT family.</text>
</comment>
<dbReference type="PANTHER" id="PTHR12215">
    <property type="entry name" value="PHOSPHOPANTETHEINE TRANSFERASE"/>
    <property type="match status" value="1"/>
</dbReference>
<dbReference type="GO" id="GO:0006633">
    <property type="term" value="P:fatty acid biosynthetic process"/>
    <property type="evidence" value="ECO:0007669"/>
    <property type="project" value="InterPro"/>
</dbReference>
<dbReference type="InterPro" id="IPR050559">
    <property type="entry name" value="P-Pant_transferase_sf"/>
</dbReference>
<feature type="domain" description="4'-phosphopantetheinyl transferase" evidence="6">
    <location>
        <begin position="98"/>
        <end position="171"/>
    </location>
</feature>
<evidence type="ECO:0000259" key="6">
    <source>
        <dbReference type="Pfam" id="PF01648"/>
    </source>
</evidence>
<sequence length="225" mass="25526">MTQCIITLPINADTLDWALTHYPTQQVTQFSERRNQYLHLSRAMLRHLLNKHFGIDALPSIAYGEHGKPYFQAVPHIHFNISHTDHMMAIVITDTGCVGIDIERIKTRRNFSGLAERVFTAHERAYLAAATNYQQCFFQLWSAKEAYLKATGTGLSGLVGLSLDLTQNRAYGALEKGTLYLAQDADKMSFALYLPEKTAPIVHYFDGQTFTLEHISWHALMCSHH</sequence>
<comment type="caution">
    <text evidence="7">The sequence shown here is derived from an EMBL/GenBank/DDBJ whole genome shotgun (WGS) entry which is preliminary data.</text>
</comment>
<dbReference type="GO" id="GO:0008897">
    <property type="term" value="F:holo-[acyl-carrier-protein] synthase activity"/>
    <property type="evidence" value="ECO:0007669"/>
    <property type="project" value="InterPro"/>
</dbReference>
<dbReference type="GO" id="GO:0019878">
    <property type="term" value="P:lysine biosynthetic process via aminoadipic acid"/>
    <property type="evidence" value="ECO:0007669"/>
    <property type="project" value="TreeGrafter"/>
</dbReference>
<dbReference type="GO" id="GO:0005829">
    <property type="term" value="C:cytosol"/>
    <property type="evidence" value="ECO:0007669"/>
    <property type="project" value="TreeGrafter"/>
</dbReference>
<dbReference type="Pfam" id="PF01648">
    <property type="entry name" value="ACPS"/>
    <property type="match status" value="1"/>
</dbReference>
<dbReference type="InterPro" id="IPR037143">
    <property type="entry name" value="4-PPantetheinyl_Trfase_dom_sf"/>
</dbReference>
<dbReference type="InterPro" id="IPR008278">
    <property type="entry name" value="4-PPantetheinyl_Trfase_dom"/>
</dbReference>
<comment type="cofactor">
    <cofactor evidence="1">
        <name>Mg(2+)</name>
        <dbReference type="ChEBI" id="CHEBI:18420"/>
    </cofactor>
</comment>
<dbReference type="RefSeq" id="WP_213404040.1">
    <property type="nucleotide sequence ID" value="NZ_JAGIBT010000005.1"/>
</dbReference>
<evidence type="ECO:0000313" key="8">
    <source>
        <dbReference type="Proteomes" id="UP000680020"/>
    </source>
</evidence>
<dbReference type="NCBIfam" id="TIGR00556">
    <property type="entry name" value="pantethn_trn"/>
    <property type="match status" value="1"/>
</dbReference>
<organism evidence="7 8">
    <name type="scientific">Wohlfahrtiimonas chitiniclastica</name>
    <dbReference type="NCBI Taxonomy" id="400946"/>
    <lineage>
        <taxon>Bacteria</taxon>
        <taxon>Pseudomonadati</taxon>
        <taxon>Pseudomonadota</taxon>
        <taxon>Gammaproteobacteria</taxon>
        <taxon>Cardiobacteriales</taxon>
        <taxon>Ignatzschineriaceae</taxon>
        <taxon>Wohlfahrtiimonas</taxon>
    </lineage>
</organism>
<dbReference type="InterPro" id="IPR004568">
    <property type="entry name" value="Ppantetheine-prot_Trfase_dom"/>
</dbReference>